<reference evidence="3" key="1">
    <citation type="submission" date="2021-03" db="EMBL/GenBank/DDBJ databases">
        <title>Draft genome sequence of rust myrtle Austropuccinia psidii MF-1, a brazilian biotype.</title>
        <authorList>
            <person name="Quecine M.C."/>
            <person name="Pachon D.M.R."/>
            <person name="Bonatelli M.L."/>
            <person name="Correr F.H."/>
            <person name="Franceschini L.M."/>
            <person name="Leite T.F."/>
            <person name="Margarido G.R.A."/>
            <person name="Almeida C.A."/>
            <person name="Ferrarezi J.A."/>
            <person name="Labate C.A."/>
        </authorList>
    </citation>
    <scope>NUCLEOTIDE SEQUENCE</scope>
    <source>
        <strain evidence="3">MF-1</strain>
    </source>
</reference>
<dbReference type="Pfam" id="PF17921">
    <property type="entry name" value="Integrase_H2C2"/>
    <property type="match status" value="1"/>
</dbReference>
<comment type="caution">
    <text evidence="3">The sequence shown here is derived from an EMBL/GenBank/DDBJ whole genome shotgun (WGS) entry which is preliminary data.</text>
</comment>
<accession>A0A9Q3GMA4</accession>
<dbReference type="PANTHER" id="PTHR47266">
    <property type="entry name" value="ENDONUCLEASE-RELATED"/>
    <property type="match status" value="1"/>
</dbReference>
<dbReference type="EMBL" id="AVOT02002972">
    <property type="protein sequence ID" value="MBW0472105.1"/>
    <property type="molecule type" value="Genomic_DNA"/>
</dbReference>
<feature type="compositionally biased region" description="Polar residues" evidence="1">
    <location>
        <begin position="179"/>
        <end position="189"/>
    </location>
</feature>
<name>A0A9Q3GMA4_9BASI</name>
<organism evidence="3 4">
    <name type="scientific">Austropuccinia psidii MF-1</name>
    <dbReference type="NCBI Taxonomy" id="1389203"/>
    <lineage>
        <taxon>Eukaryota</taxon>
        <taxon>Fungi</taxon>
        <taxon>Dikarya</taxon>
        <taxon>Basidiomycota</taxon>
        <taxon>Pucciniomycotina</taxon>
        <taxon>Pucciniomycetes</taxon>
        <taxon>Pucciniales</taxon>
        <taxon>Sphaerophragmiaceae</taxon>
        <taxon>Austropuccinia</taxon>
    </lineage>
</organism>
<dbReference type="Gene3D" id="3.30.420.10">
    <property type="entry name" value="Ribonuclease H-like superfamily/Ribonuclease H"/>
    <property type="match status" value="1"/>
</dbReference>
<dbReference type="InterPro" id="IPR036397">
    <property type="entry name" value="RNaseH_sf"/>
</dbReference>
<dbReference type="SUPFAM" id="SSF53098">
    <property type="entry name" value="Ribonuclease H-like"/>
    <property type="match status" value="1"/>
</dbReference>
<proteinExistence type="predicted"/>
<dbReference type="GO" id="GO:0003676">
    <property type="term" value="F:nucleic acid binding"/>
    <property type="evidence" value="ECO:0007669"/>
    <property type="project" value="InterPro"/>
</dbReference>
<evidence type="ECO:0000259" key="2">
    <source>
        <dbReference type="Pfam" id="PF17921"/>
    </source>
</evidence>
<dbReference type="InterPro" id="IPR052160">
    <property type="entry name" value="Gypsy_RT_Integrase-like"/>
</dbReference>
<dbReference type="AlphaFoldDB" id="A0A9Q3GMA4"/>
<sequence>MVVPNDPKIQLSVLQKNQDSPPAGHPGQEKTLKLVKWDFHWSGMTKFIKDYVSSYQQSSRNKIIHHKKFGFLKPLQIPNGTWICLSMDFITQLPTMFSITSLDFAHSLIKNIFSKHYLPWSIKLKISRDLLTVCLPETDGQTERVKQILEQYLWLYVSYHQDDWNSWLPLRGFSYNNSDHTSTKQSPFSTVYGRDPQID</sequence>
<dbReference type="InterPro" id="IPR012337">
    <property type="entry name" value="RNaseH-like_sf"/>
</dbReference>
<evidence type="ECO:0000313" key="4">
    <source>
        <dbReference type="Proteomes" id="UP000765509"/>
    </source>
</evidence>
<evidence type="ECO:0000256" key="1">
    <source>
        <dbReference type="SAM" id="MobiDB-lite"/>
    </source>
</evidence>
<evidence type="ECO:0000313" key="3">
    <source>
        <dbReference type="EMBL" id="MBW0472105.1"/>
    </source>
</evidence>
<dbReference type="InterPro" id="IPR041588">
    <property type="entry name" value="Integrase_H2C2"/>
</dbReference>
<keyword evidence="4" id="KW-1185">Reference proteome</keyword>
<dbReference type="OrthoDB" id="2505288at2759"/>
<gene>
    <name evidence="3" type="ORF">O181_011820</name>
</gene>
<dbReference type="Proteomes" id="UP000765509">
    <property type="component" value="Unassembled WGS sequence"/>
</dbReference>
<feature type="domain" description="Integrase zinc-binding" evidence="2">
    <location>
        <begin position="6"/>
        <end position="61"/>
    </location>
</feature>
<protein>
    <recommendedName>
        <fullName evidence="2">Integrase zinc-binding domain-containing protein</fullName>
    </recommendedName>
</protein>
<dbReference type="Gene3D" id="1.10.340.70">
    <property type="match status" value="1"/>
</dbReference>
<feature type="region of interest" description="Disordered" evidence="1">
    <location>
        <begin position="179"/>
        <end position="199"/>
    </location>
</feature>